<evidence type="ECO:0000313" key="2">
    <source>
        <dbReference type="Proteomes" id="UP001218218"/>
    </source>
</evidence>
<keyword evidence="2" id="KW-1185">Reference proteome</keyword>
<dbReference type="Gene3D" id="3.80.10.10">
    <property type="entry name" value="Ribonuclease Inhibitor"/>
    <property type="match status" value="1"/>
</dbReference>
<dbReference type="Proteomes" id="UP001218218">
    <property type="component" value="Unassembled WGS sequence"/>
</dbReference>
<dbReference type="SUPFAM" id="SSF52047">
    <property type="entry name" value="RNI-like"/>
    <property type="match status" value="1"/>
</dbReference>
<proteinExistence type="predicted"/>
<evidence type="ECO:0008006" key="3">
    <source>
        <dbReference type="Google" id="ProtNLM"/>
    </source>
</evidence>
<dbReference type="InterPro" id="IPR032675">
    <property type="entry name" value="LRR_dom_sf"/>
</dbReference>
<gene>
    <name evidence="1" type="ORF">DFH08DRAFT_903334</name>
</gene>
<dbReference type="AlphaFoldDB" id="A0AAD7E9W7"/>
<organism evidence="1 2">
    <name type="scientific">Mycena albidolilacea</name>
    <dbReference type="NCBI Taxonomy" id="1033008"/>
    <lineage>
        <taxon>Eukaryota</taxon>
        <taxon>Fungi</taxon>
        <taxon>Dikarya</taxon>
        <taxon>Basidiomycota</taxon>
        <taxon>Agaricomycotina</taxon>
        <taxon>Agaricomycetes</taxon>
        <taxon>Agaricomycetidae</taxon>
        <taxon>Agaricales</taxon>
        <taxon>Marasmiineae</taxon>
        <taxon>Mycenaceae</taxon>
        <taxon>Mycena</taxon>
    </lineage>
</organism>
<evidence type="ECO:0000313" key="1">
    <source>
        <dbReference type="EMBL" id="KAJ7304544.1"/>
    </source>
</evidence>
<comment type="caution">
    <text evidence="1">The sequence shown here is derived from an EMBL/GenBank/DDBJ whole genome shotgun (WGS) entry which is preliminary data.</text>
</comment>
<protein>
    <recommendedName>
        <fullName evidence="3">F-box domain-containing protein</fullName>
    </recommendedName>
</protein>
<reference evidence="1" key="1">
    <citation type="submission" date="2023-03" db="EMBL/GenBank/DDBJ databases">
        <title>Massive genome expansion in bonnet fungi (Mycena s.s.) driven by repeated elements and novel gene families across ecological guilds.</title>
        <authorList>
            <consortium name="Lawrence Berkeley National Laboratory"/>
            <person name="Harder C.B."/>
            <person name="Miyauchi S."/>
            <person name="Viragh M."/>
            <person name="Kuo A."/>
            <person name="Thoen E."/>
            <person name="Andreopoulos B."/>
            <person name="Lu D."/>
            <person name="Skrede I."/>
            <person name="Drula E."/>
            <person name="Henrissat B."/>
            <person name="Morin E."/>
            <person name="Kohler A."/>
            <person name="Barry K."/>
            <person name="LaButti K."/>
            <person name="Morin E."/>
            <person name="Salamov A."/>
            <person name="Lipzen A."/>
            <person name="Mereny Z."/>
            <person name="Hegedus B."/>
            <person name="Baldrian P."/>
            <person name="Stursova M."/>
            <person name="Weitz H."/>
            <person name="Taylor A."/>
            <person name="Grigoriev I.V."/>
            <person name="Nagy L.G."/>
            <person name="Martin F."/>
            <person name="Kauserud H."/>
        </authorList>
    </citation>
    <scope>NUCLEOTIDE SEQUENCE</scope>
    <source>
        <strain evidence="1">CBHHK002</strain>
    </source>
</reference>
<sequence>MDGLPLELVFSIIEQLDTAADEESLRALSLVCRSFLYASQRCLFCSLALHTDPSYRRRKFRPGFGLGRRYRLANTFTRAFSVFTTSPHLARHVRSLTIVVEPNVDETAVGGVLRLLCGIECLSIEGITRGDFPWKSTPTPMSPYWQAIRLPGLRSLRLSDTRGLPSALLTYATSTLSHVLVDNISIDDNPETNGVASFLATETHPRRSSALEHLTILSLHRDEPSELFFRDIARHAMLGLRRLDLRVSHGNGHTLLHPSTFHWSTLTHLELQWRPLLSSLNTVAVPPLPALRTLTMRIDLSSCIARGYAPQLAQTALNVGTTAPALEQLNVTISSGILGHVGSNTSTTPLPPPIPWPPFDDAQSYAAQLPHLQRICCRLEHVLYERCVGTFIVHMEGVFPAPAREEGVLVFEALTGPARD</sequence>
<dbReference type="EMBL" id="JARIHO010000101">
    <property type="protein sequence ID" value="KAJ7304544.1"/>
    <property type="molecule type" value="Genomic_DNA"/>
</dbReference>
<name>A0AAD7E9W7_9AGAR</name>
<accession>A0AAD7E9W7</accession>